<dbReference type="PANTHER" id="PTHR37823:SF4">
    <property type="entry name" value="MENAQUINOL-CYTOCHROME C REDUCTASE CYTOCHROME B_C SUBUNIT"/>
    <property type="match status" value="1"/>
</dbReference>
<dbReference type="Pfam" id="PF13442">
    <property type="entry name" value="Cytochrome_CBB3"/>
    <property type="match status" value="1"/>
</dbReference>
<dbReference type="InterPro" id="IPR009056">
    <property type="entry name" value="Cyt_c-like_dom"/>
</dbReference>
<organism evidence="9 10">
    <name type="scientific">Candidatus Methylumidiphilus alinenensis</name>
    <dbReference type="NCBI Taxonomy" id="2202197"/>
    <lineage>
        <taxon>Bacteria</taxon>
        <taxon>Pseudomonadati</taxon>
        <taxon>Pseudomonadota</taxon>
        <taxon>Gammaproteobacteria</taxon>
        <taxon>Methylococcales</taxon>
        <taxon>Candidatus Methylumidiphilus</taxon>
    </lineage>
</organism>
<accession>A0A2W4RGV0</accession>
<dbReference type="PROSITE" id="PS51007">
    <property type="entry name" value="CYTC"/>
    <property type="match status" value="1"/>
</dbReference>
<dbReference type="Proteomes" id="UP000249396">
    <property type="component" value="Unassembled WGS sequence"/>
</dbReference>
<keyword evidence="5 6" id="KW-0408">Iron</keyword>
<feature type="signal peptide" evidence="7">
    <location>
        <begin position="1"/>
        <end position="33"/>
    </location>
</feature>
<evidence type="ECO:0000256" key="1">
    <source>
        <dbReference type="ARBA" id="ARBA00022448"/>
    </source>
</evidence>
<evidence type="ECO:0000256" key="5">
    <source>
        <dbReference type="ARBA" id="ARBA00023004"/>
    </source>
</evidence>
<dbReference type="PANTHER" id="PTHR37823">
    <property type="entry name" value="CYTOCHROME C-553-LIKE"/>
    <property type="match status" value="1"/>
</dbReference>
<evidence type="ECO:0000256" key="6">
    <source>
        <dbReference type="PROSITE-ProRule" id="PRU00433"/>
    </source>
</evidence>
<name>A0A2W4RGV0_9GAMM</name>
<keyword evidence="3 6" id="KW-0479">Metal-binding</keyword>
<sequence>MHKRGKIMNKKISLIGAIVAGAFLAGVAQSALADEAAIAAGEKLYKRERCETCHGGNLQGSAAFPNLLTSPKTADKAAFSQIVLEGKGAMPSFKANEKVSKGIEELYAFVSSKRAAAPK</sequence>
<gene>
    <name evidence="9" type="ORF">DM484_05115</name>
</gene>
<proteinExistence type="predicted"/>
<protein>
    <submittedName>
        <fullName evidence="9">Cytochrome C555</fullName>
    </submittedName>
</protein>
<dbReference type="InterPro" id="IPR036909">
    <property type="entry name" value="Cyt_c-like_dom_sf"/>
</dbReference>
<evidence type="ECO:0000313" key="9">
    <source>
        <dbReference type="EMBL" id="PZN83111.1"/>
    </source>
</evidence>
<evidence type="ECO:0000313" key="10">
    <source>
        <dbReference type="Proteomes" id="UP000249396"/>
    </source>
</evidence>
<keyword evidence="1" id="KW-0813">Transport</keyword>
<dbReference type="EMBL" id="QJPH01000193">
    <property type="protein sequence ID" value="PZN83111.1"/>
    <property type="molecule type" value="Genomic_DNA"/>
</dbReference>
<reference evidence="9 10" key="1">
    <citation type="journal article" date="2018" name="Aquat. Microb. Ecol.">
        <title>Gammaproteobacterial methanotrophs dominate.</title>
        <authorList>
            <person name="Rissanen A.J."/>
            <person name="Saarenheimo J."/>
            <person name="Tiirola M."/>
            <person name="Peura S."/>
            <person name="Aalto S.L."/>
            <person name="Karvinen A."/>
            <person name="Nykanen H."/>
        </authorList>
    </citation>
    <scope>NUCLEOTIDE SEQUENCE [LARGE SCALE GENOMIC DNA]</scope>
    <source>
        <strain evidence="9">AMbin10</strain>
    </source>
</reference>
<evidence type="ECO:0000256" key="7">
    <source>
        <dbReference type="SAM" id="SignalP"/>
    </source>
</evidence>
<feature type="domain" description="Cytochrome c" evidence="8">
    <location>
        <begin position="36"/>
        <end position="114"/>
    </location>
</feature>
<keyword evidence="4" id="KW-0249">Electron transport</keyword>
<dbReference type="AlphaFoldDB" id="A0A2W4RGV0"/>
<keyword evidence="2 6" id="KW-0349">Heme</keyword>
<dbReference type="Gene3D" id="1.10.760.10">
    <property type="entry name" value="Cytochrome c-like domain"/>
    <property type="match status" value="1"/>
</dbReference>
<keyword evidence="7" id="KW-0732">Signal</keyword>
<dbReference type="GO" id="GO:0020037">
    <property type="term" value="F:heme binding"/>
    <property type="evidence" value="ECO:0007669"/>
    <property type="project" value="InterPro"/>
</dbReference>
<evidence type="ECO:0000256" key="2">
    <source>
        <dbReference type="ARBA" id="ARBA00022617"/>
    </source>
</evidence>
<dbReference type="InterPro" id="IPR051811">
    <property type="entry name" value="Cytochrome_c550/c551-like"/>
</dbReference>
<dbReference type="GO" id="GO:0046872">
    <property type="term" value="F:metal ion binding"/>
    <property type="evidence" value="ECO:0007669"/>
    <property type="project" value="UniProtKB-KW"/>
</dbReference>
<comment type="caution">
    <text evidence="9">The sequence shown here is derived from an EMBL/GenBank/DDBJ whole genome shotgun (WGS) entry which is preliminary data.</text>
</comment>
<dbReference type="SUPFAM" id="SSF46626">
    <property type="entry name" value="Cytochrome c"/>
    <property type="match status" value="1"/>
</dbReference>
<feature type="chain" id="PRO_5015954077" evidence="7">
    <location>
        <begin position="34"/>
        <end position="119"/>
    </location>
</feature>
<evidence type="ECO:0000256" key="4">
    <source>
        <dbReference type="ARBA" id="ARBA00022982"/>
    </source>
</evidence>
<dbReference type="GO" id="GO:0009055">
    <property type="term" value="F:electron transfer activity"/>
    <property type="evidence" value="ECO:0007669"/>
    <property type="project" value="InterPro"/>
</dbReference>
<evidence type="ECO:0000256" key="3">
    <source>
        <dbReference type="ARBA" id="ARBA00022723"/>
    </source>
</evidence>
<evidence type="ECO:0000259" key="8">
    <source>
        <dbReference type="PROSITE" id="PS51007"/>
    </source>
</evidence>